<keyword evidence="16" id="KW-0862">Zinc</keyword>
<dbReference type="PROSITE" id="PS50994">
    <property type="entry name" value="INTEGRASE"/>
    <property type="match status" value="1"/>
</dbReference>
<dbReference type="GO" id="GO:0004519">
    <property type="term" value="F:endonuclease activity"/>
    <property type="evidence" value="ECO:0007669"/>
    <property type="project" value="UniProtKB-KW"/>
</dbReference>
<dbReference type="InterPro" id="IPR001584">
    <property type="entry name" value="Integrase_cat-core"/>
</dbReference>
<feature type="domain" description="CCHC-type" evidence="17">
    <location>
        <begin position="51"/>
        <end position="65"/>
    </location>
</feature>
<dbReference type="PANTHER" id="PTHR42648">
    <property type="entry name" value="TRANSPOSASE, PUTATIVE-RELATED"/>
    <property type="match status" value="1"/>
</dbReference>
<dbReference type="InterPro" id="IPR036397">
    <property type="entry name" value="RNaseH_sf"/>
</dbReference>
<evidence type="ECO:0000256" key="9">
    <source>
        <dbReference type="ARBA" id="ARBA00022840"/>
    </source>
</evidence>
<evidence type="ECO:0000256" key="10">
    <source>
        <dbReference type="ARBA" id="ARBA00022842"/>
    </source>
</evidence>
<keyword evidence="16" id="KW-0863">Zinc-finger</keyword>
<dbReference type="InterPro" id="IPR054722">
    <property type="entry name" value="PolX-like_BBD"/>
</dbReference>
<dbReference type="PhylomeDB" id="R7Q586"/>
<keyword evidence="11" id="KW-0229">DNA integration</keyword>
<keyword evidence="10" id="KW-0460">Magnesium</keyword>
<dbReference type="KEGG" id="ccp:CHC_T00008234001"/>
<evidence type="ECO:0008006" key="21">
    <source>
        <dbReference type="Google" id="ProtNLM"/>
    </source>
</evidence>
<keyword evidence="14" id="KW-0917">Virion maturation</keyword>
<dbReference type="STRING" id="2769.R7Q586"/>
<keyword evidence="8" id="KW-0378">Hydrolase</keyword>
<dbReference type="Gene3D" id="3.30.420.10">
    <property type="entry name" value="Ribonuclease H-like superfamily/Ribonuclease H"/>
    <property type="match status" value="1"/>
</dbReference>
<dbReference type="InterPro" id="IPR039537">
    <property type="entry name" value="Retrotran_Ty1/copia-like"/>
</dbReference>
<dbReference type="AlphaFoldDB" id="R7Q586"/>
<keyword evidence="15" id="KW-0233">DNA recombination</keyword>
<dbReference type="OrthoDB" id="422839at2759"/>
<keyword evidence="5" id="KW-0479">Metal-binding</keyword>
<evidence type="ECO:0000256" key="16">
    <source>
        <dbReference type="PROSITE-ProRule" id="PRU00047"/>
    </source>
</evidence>
<dbReference type="Gene3D" id="4.10.60.10">
    <property type="entry name" value="Zinc finger, CCHC-type"/>
    <property type="match status" value="1"/>
</dbReference>
<evidence type="ECO:0000256" key="4">
    <source>
        <dbReference type="ARBA" id="ARBA00022722"/>
    </source>
</evidence>
<keyword evidence="7" id="KW-0255">Endonuclease</keyword>
<dbReference type="InterPro" id="IPR036875">
    <property type="entry name" value="Znf_CCHC_sf"/>
</dbReference>
<evidence type="ECO:0000256" key="14">
    <source>
        <dbReference type="ARBA" id="ARBA00023113"/>
    </source>
</evidence>
<gene>
    <name evidence="19" type="ORF">CHC_T00008234001</name>
</gene>
<evidence type="ECO:0000256" key="13">
    <source>
        <dbReference type="ARBA" id="ARBA00022932"/>
    </source>
</evidence>
<dbReference type="GO" id="GO:0003887">
    <property type="term" value="F:DNA-directed DNA polymerase activity"/>
    <property type="evidence" value="ECO:0007669"/>
    <property type="project" value="UniProtKB-KW"/>
</dbReference>
<dbReference type="InterPro" id="IPR012337">
    <property type="entry name" value="RNaseH-like_sf"/>
</dbReference>
<evidence type="ECO:0000256" key="8">
    <source>
        <dbReference type="ARBA" id="ARBA00022801"/>
    </source>
</evidence>
<dbReference type="Pfam" id="PF22936">
    <property type="entry name" value="Pol_BBD"/>
    <property type="match status" value="1"/>
</dbReference>
<evidence type="ECO:0000256" key="7">
    <source>
        <dbReference type="ARBA" id="ARBA00022759"/>
    </source>
</evidence>
<keyword evidence="13" id="KW-0808">Transferase</keyword>
<dbReference type="SUPFAM" id="SSF53098">
    <property type="entry name" value="Ribonuclease H-like"/>
    <property type="match status" value="1"/>
</dbReference>
<dbReference type="Proteomes" id="UP000012073">
    <property type="component" value="Unassembled WGS sequence"/>
</dbReference>
<evidence type="ECO:0000256" key="6">
    <source>
        <dbReference type="ARBA" id="ARBA00022741"/>
    </source>
</evidence>
<dbReference type="PANTHER" id="PTHR42648:SF11">
    <property type="entry name" value="TRANSPOSON TY4-P GAG-POL POLYPROTEIN"/>
    <property type="match status" value="1"/>
</dbReference>
<keyword evidence="12" id="KW-0695">RNA-directed DNA polymerase</keyword>
<reference evidence="20" key="1">
    <citation type="journal article" date="2013" name="Proc. Natl. Acad. Sci. U.S.A.">
        <title>Genome structure and metabolic features in the red seaweed Chondrus crispus shed light on evolution of the Archaeplastida.</title>
        <authorList>
            <person name="Collen J."/>
            <person name="Porcel B."/>
            <person name="Carre W."/>
            <person name="Ball S.G."/>
            <person name="Chaparro C."/>
            <person name="Tonon T."/>
            <person name="Barbeyron T."/>
            <person name="Michel G."/>
            <person name="Noel B."/>
            <person name="Valentin K."/>
            <person name="Elias M."/>
            <person name="Artiguenave F."/>
            <person name="Arun A."/>
            <person name="Aury J.M."/>
            <person name="Barbosa-Neto J.F."/>
            <person name="Bothwell J.H."/>
            <person name="Bouget F.Y."/>
            <person name="Brillet L."/>
            <person name="Cabello-Hurtado F."/>
            <person name="Capella-Gutierrez S."/>
            <person name="Charrier B."/>
            <person name="Cladiere L."/>
            <person name="Cock J.M."/>
            <person name="Coelho S.M."/>
            <person name="Colleoni C."/>
            <person name="Czjzek M."/>
            <person name="Da Silva C."/>
            <person name="Delage L."/>
            <person name="Denoeud F."/>
            <person name="Deschamps P."/>
            <person name="Dittami S.M."/>
            <person name="Gabaldon T."/>
            <person name="Gachon C.M."/>
            <person name="Groisillier A."/>
            <person name="Herve C."/>
            <person name="Jabbari K."/>
            <person name="Katinka M."/>
            <person name="Kloareg B."/>
            <person name="Kowalczyk N."/>
            <person name="Labadie K."/>
            <person name="Leblanc C."/>
            <person name="Lopez P.J."/>
            <person name="McLachlan D.H."/>
            <person name="Meslet-Cladiere L."/>
            <person name="Moustafa A."/>
            <person name="Nehr Z."/>
            <person name="Nyvall Collen P."/>
            <person name="Panaud O."/>
            <person name="Partensky F."/>
            <person name="Poulain J."/>
            <person name="Rensing S.A."/>
            <person name="Rousvoal S."/>
            <person name="Samson G."/>
            <person name="Symeonidi A."/>
            <person name="Weissenbach J."/>
            <person name="Zambounis A."/>
            <person name="Wincker P."/>
            <person name="Boyen C."/>
        </authorList>
    </citation>
    <scope>NUCLEOTIDE SEQUENCE [LARGE SCALE GENOMIC DNA]</scope>
    <source>
        <strain evidence="20">cv. Stackhouse</strain>
    </source>
</reference>
<dbReference type="GO" id="GO:0008233">
    <property type="term" value="F:peptidase activity"/>
    <property type="evidence" value="ECO:0007669"/>
    <property type="project" value="UniProtKB-KW"/>
</dbReference>
<dbReference type="GO" id="GO:0005524">
    <property type="term" value="F:ATP binding"/>
    <property type="evidence" value="ECO:0007669"/>
    <property type="project" value="UniProtKB-KW"/>
</dbReference>
<name>R7Q586_CHOCR</name>
<keyword evidence="9" id="KW-0067">ATP-binding</keyword>
<dbReference type="GO" id="GO:0006310">
    <property type="term" value="P:DNA recombination"/>
    <property type="evidence" value="ECO:0007669"/>
    <property type="project" value="UniProtKB-KW"/>
</dbReference>
<proteinExistence type="predicted"/>
<dbReference type="InterPro" id="IPR001878">
    <property type="entry name" value="Znf_CCHC"/>
</dbReference>
<keyword evidence="13" id="KW-0548">Nucleotidyltransferase</keyword>
<protein>
    <recommendedName>
        <fullName evidence="21">Retrovirus-related Pol polyprotein from transposon TNT 1-94</fullName>
    </recommendedName>
</protein>
<dbReference type="EMBL" id="HG001524">
    <property type="protein sequence ID" value="CDF32625.1"/>
    <property type="molecule type" value="Genomic_DNA"/>
</dbReference>
<dbReference type="SUPFAM" id="SSF57756">
    <property type="entry name" value="Retrovirus zinc finger-like domains"/>
    <property type="match status" value="1"/>
</dbReference>
<dbReference type="GO" id="GO:0006508">
    <property type="term" value="P:proteolysis"/>
    <property type="evidence" value="ECO:0007669"/>
    <property type="project" value="UniProtKB-KW"/>
</dbReference>
<evidence type="ECO:0000313" key="19">
    <source>
        <dbReference type="EMBL" id="CDF32625.1"/>
    </source>
</evidence>
<evidence type="ECO:0000256" key="2">
    <source>
        <dbReference type="ARBA" id="ARBA00022612"/>
    </source>
</evidence>
<evidence type="ECO:0000259" key="17">
    <source>
        <dbReference type="PROSITE" id="PS50158"/>
    </source>
</evidence>
<accession>R7Q586</accession>
<keyword evidence="20" id="KW-1185">Reference proteome</keyword>
<sequence length="500" mass="55938">MSDKDLSWEKATARLLQEYSSLNCGRNLGRVLQNDVPISQKALKTKAHLQCYGCGKYGHFKRECRARTTRHWTRKEHSAPVNTKSFDIGSKEKALLSREGKTSKKYAVVDSGASNHMMSDHILFDKIVNSQTRIITLGDGNSIKSNQKGSVYISAGGFDDNRKTLRLNNVLYVPGLDTNLVSCSALDRDGYETQFSKGLCTISMKDELICTAQLEDGLYILKYIVTEETADIAVGSTVGEELWHWSLCSCVEGKQSRLSLYARKDTATKSGEVIFTDVCGPLPTPSLGGKSFFITFSDSFSSFKDVFLIATKGEALECFKSFQAKFERKYDCQIKFIYSDNGGEYLGTLKYLEKEGIEWESSAPYKPQQNGVSERLNRTLMEMARSMLSHAGLPDKFWGEAVCTAKSIRNVTAGQTNEGRTPIEILTGKVPHVGNLRCFGCEICNHSPGRFNSRKWPQKVLLSFADSIQPLYGITIGRVNCSARHDLRENWNYVILRLHA</sequence>
<dbReference type="GO" id="GO:0003676">
    <property type="term" value="F:nucleic acid binding"/>
    <property type="evidence" value="ECO:0007669"/>
    <property type="project" value="InterPro"/>
</dbReference>
<dbReference type="GeneID" id="17320113"/>
<dbReference type="GO" id="GO:0003964">
    <property type="term" value="F:RNA-directed DNA polymerase activity"/>
    <property type="evidence" value="ECO:0007669"/>
    <property type="project" value="UniProtKB-KW"/>
</dbReference>
<evidence type="ECO:0000313" key="20">
    <source>
        <dbReference type="Proteomes" id="UP000012073"/>
    </source>
</evidence>
<dbReference type="SMART" id="SM00343">
    <property type="entry name" value="ZnF_C2HC"/>
    <property type="match status" value="1"/>
</dbReference>
<evidence type="ECO:0000259" key="18">
    <source>
        <dbReference type="PROSITE" id="PS50994"/>
    </source>
</evidence>
<feature type="domain" description="Integrase catalytic" evidence="18">
    <location>
        <begin position="264"/>
        <end position="430"/>
    </location>
</feature>
<dbReference type="GO" id="GO:0015074">
    <property type="term" value="P:DNA integration"/>
    <property type="evidence" value="ECO:0007669"/>
    <property type="project" value="UniProtKB-KW"/>
</dbReference>
<dbReference type="GO" id="GO:0008270">
    <property type="term" value="F:zinc ion binding"/>
    <property type="evidence" value="ECO:0007669"/>
    <property type="project" value="UniProtKB-KW"/>
</dbReference>
<evidence type="ECO:0000256" key="3">
    <source>
        <dbReference type="ARBA" id="ARBA00022670"/>
    </source>
</evidence>
<evidence type="ECO:0000256" key="15">
    <source>
        <dbReference type="ARBA" id="ARBA00023172"/>
    </source>
</evidence>
<keyword evidence="13" id="KW-0239">DNA-directed DNA polymerase</keyword>
<organism evidence="19 20">
    <name type="scientific">Chondrus crispus</name>
    <name type="common">Carrageen Irish moss</name>
    <name type="synonym">Polymorpha crispa</name>
    <dbReference type="NCBI Taxonomy" id="2769"/>
    <lineage>
        <taxon>Eukaryota</taxon>
        <taxon>Rhodophyta</taxon>
        <taxon>Florideophyceae</taxon>
        <taxon>Rhodymeniophycidae</taxon>
        <taxon>Gigartinales</taxon>
        <taxon>Gigartinaceae</taxon>
        <taxon>Chondrus</taxon>
    </lineage>
</organism>
<keyword evidence="3" id="KW-0645">Protease</keyword>
<comment type="function">
    <text evidence="1">The aspartyl protease (PR) mediates the proteolytic cleavages of the Gag and Gag-Pol polyproteins after assembly of the VLP.</text>
</comment>
<keyword evidence="4" id="KW-0540">Nuclease</keyword>
<dbReference type="PROSITE" id="PS50158">
    <property type="entry name" value="ZF_CCHC"/>
    <property type="match status" value="1"/>
</dbReference>
<keyword evidence="2" id="KW-1188">Viral release from host cell</keyword>
<evidence type="ECO:0000256" key="5">
    <source>
        <dbReference type="ARBA" id="ARBA00022723"/>
    </source>
</evidence>
<dbReference type="Gramene" id="CDF32625">
    <property type="protein sequence ID" value="CDF32625"/>
    <property type="gene ID" value="CHC_T00008234001"/>
</dbReference>
<evidence type="ECO:0000256" key="1">
    <source>
        <dbReference type="ARBA" id="ARBA00002180"/>
    </source>
</evidence>
<evidence type="ECO:0000256" key="11">
    <source>
        <dbReference type="ARBA" id="ARBA00022908"/>
    </source>
</evidence>
<evidence type="ECO:0000256" key="12">
    <source>
        <dbReference type="ARBA" id="ARBA00022918"/>
    </source>
</evidence>
<dbReference type="RefSeq" id="XP_005712396.1">
    <property type="nucleotide sequence ID" value="XM_005712339.1"/>
</dbReference>
<keyword evidence="6" id="KW-0547">Nucleotide-binding</keyword>